<dbReference type="Proteomes" id="UP000628840">
    <property type="component" value="Unassembled WGS sequence"/>
</dbReference>
<organism evidence="2 3">
    <name type="scientific">Halarchaeum grantii</name>
    <dbReference type="NCBI Taxonomy" id="1193105"/>
    <lineage>
        <taxon>Archaea</taxon>
        <taxon>Methanobacteriati</taxon>
        <taxon>Methanobacteriota</taxon>
        <taxon>Stenosarchaea group</taxon>
        <taxon>Halobacteria</taxon>
        <taxon>Halobacteriales</taxon>
        <taxon>Halobacteriaceae</taxon>
    </lineage>
</organism>
<dbReference type="InterPro" id="IPR050490">
    <property type="entry name" value="Bact_solute-bd_prot1"/>
</dbReference>
<name>A0A830FEF2_9EURY</name>
<dbReference type="Gene3D" id="3.40.190.10">
    <property type="entry name" value="Periplasmic binding protein-like II"/>
    <property type="match status" value="1"/>
</dbReference>
<feature type="compositionally biased region" description="Polar residues" evidence="1">
    <location>
        <begin position="1"/>
        <end position="22"/>
    </location>
</feature>
<dbReference type="SUPFAM" id="SSF53850">
    <property type="entry name" value="Periplasmic binding protein-like II"/>
    <property type="match status" value="1"/>
</dbReference>
<comment type="caution">
    <text evidence="2">The sequence shown here is derived from an EMBL/GenBank/DDBJ whole genome shotgun (WGS) entry which is preliminary data.</text>
</comment>
<dbReference type="EMBL" id="BMPF01000003">
    <property type="protein sequence ID" value="GGL38527.1"/>
    <property type="molecule type" value="Genomic_DNA"/>
</dbReference>
<evidence type="ECO:0000313" key="3">
    <source>
        <dbReference type="Proteomes" id="UP000628840"/>
    </source>
</evidence>
<dbReference type="Pfam" id="PF01547">
    <property type="entry name" value="SBP_bac_1"/>
    <property type="match status" value="1"/>
</dbReference>
<sequence>MMSDNTVGSADTHTDQRQASNERTGRRRFLQAAGVAGAVGLAGCSGLTGGGGGGGGGGGSGMELSYWTLFGGGDGEVMKSIIDKFNEERPLGEDVTINRQRTPWEEHYNRLYTAMTGGSPPDLAISHASYLRRFKPTLNDISGMLSSNDYVDQILGACQIDGGTYAVPMDSHPVGLYYNVDILNEAGVEPPIENFQQFEEACNAILENTDAKPFSPDPYWGGGGGFRQWFMGLNQYGGQMFNDDMTEAVFGDEAGTNSLDFLASVSGERNWDTPDISADRVAQSFRNGSVAMTVNGTWYVNVMREQDFEWGFDKPRVFPDADQLRTTADSHTIIVPQKSNASQERIETSVAAAEWITQENPSWGSEAGHLPAYSPILNGDALPESDIWNKTLKPFKEMAEDGQLAYWPQPESANLYDTSNWTWITDAYSQNISVDQAIQNGVDNWTSTIQ</sequence>
<reference evidence="2 3" key="1">
    <citation type="journal article" date="2019" name="Int. J. Syst. Evol. Microbiol.">
        <title>The Global Catalogue of Microorganisms (GCM) 10K type strain sequencing project: providing services to taxonomists for standard genome sequencing and annotation.</title>
        <authorList>
            <consortium name="The Broad Institute Genomics Platform"/>
            <consortium name="The Broad Institute Genome Sequencing Center for Infectious Disease"/>
            <person name="Wu L."/>
            <person name="Ma J."/>
        </authorList>
    </citation>
    <scope>NUCLEOTIDE SEQUENCE [LARGE SCALE GENOMIC DNA]</scope>
    <source>
        <strain evidence="2 3">JCM 19585</strain>
    </source>
</reference>
<keyword evidence="3" id="KW-1185">Reference proteome</keyword>
<accession>A0A830FEF2</accession>
<dbReference type="AlphaFoldDB" id="A0A830FEF2"/>
<gene>
    <name evidence="2" type="ORF">GCM10009037_22690</name>
</gene>
<evidence type="ECO:0000256" key="1">
    <source>
        <dbReference type="SAM" id="MobiDB-lite"/>
    </source>
</evidence>
<feature type="region of interest" description="Disordered" evidence="1">
    <location>
        <begin position="1"/>
        <end position="25"/>
    </location>
</feature>
<dbReference type="PANTHER" id="PTHR43649">
    <property type="entry name" value="ARABINOSE-BINDING PROTEIN-RELATED"/>
    <property type="match status" value="1"/>
</dbReference>
<evidence type="ECO:0000313" key="2">
    <source>
        <dbReference type="EMBL" id="GGL38527.1"/>
    </source>
</evidence>
<protein>
    <submittedName>
        <fullName evidence="2">Uncharacterized protein</fullName>
    </submittedName>
</protein>
<dbReference type="PANTHER" id="PTHR43649:SF12">
    <property type="entry name" value="DIACETYLCHITOBIOSE BINDING PROTEIN DASA"/>
    <property type="match status" value="1"/>
</dbReference>
<proteinExistence type="predicted"/>
<dbReference type="InterPro" id="IPR006059">
    <property type="entry name" value="SBP"/>
</dbReference>